<accession>A0A5K7YI31</accession>
<dbReference type="EMBL" id="AP021874">
    <property type="protein sequence ID" value="BBO68796.1"/>
    <property type="molecule type" value="Genomic_DNA"/>
</dbReference>
<dbReference type="AlphaFoldDB" id="A0A5K7YI31"/>
<organism evidence="1 2">
    <name type="scientific">Desulfosarcina alkanivorans</name>
    <dbReference type="NCBI Taxonomy" id="571177"/>
    <lineage>
        <taxon>Bacteria</taxon>
        <taxon>Pseudomonadati</taxon>
        <taxon>Thermodesulfobacteriota</taxon>
        <taxon>Desulfobacteria</taxon>
        <taxon>Desulfobacterales</taxon>
        <taxon>Desulfosarcinaceae</taxon>
        <taxon>Desulfosarcina</taxon>
    </lineage>
</organism>
<evidence type="ECO:0000313" key="2">
    <source>
        <dbReference type="Proteomes" id="UP000427906"/>
    </source>
</evidence>
<reference evidence="1 2" key="1">
    <citation type="submission" date="2019-11" db="EMBL/GenBank/DDBJ databases">
        <title>Comparative genomics of hydrocarbon-degrading Desulfosarcina strains.</title>
        <authorList>
            <person name="Watanabe M."/>
            <person name="Kojima H."/>
            <person name="Fukui M."/>
        </authorList>
    </citation>
    <scope>NUCLEOTIDE SEQUENCE [LARGE SCALE GENOMIC DNA]</scope>
    <source>
        <strain evidence="1 2">PL12</strain>
    </source>
</reference>
<dbReference type="Proteomes" id="UP000427906">
    <property type="component" value="Chromosome"/>
</dbReference>
<name>A0A5K7YI31_9BACT</name>
<gene>
    <name evidence="1" type="ORF">DSCA_27260</name>
</gene>
<proteinExistence type="predicted"/>
<evidence type="ECO:0000313" key="1">
    <source>
        <dbReference type="EMBL" id="BBO68796.1"/>
    </source>
</evidence>
<keyword evidence="2" id="KW-1185">Reference proteome</keyword>
<dbReference type="RefSeq" id="WP_167527762.1">
    <property type="nucleotide sequence ID" value="NZ_AP021874.1"/>
</dbReference>
<dbReference type="Pfam" id="PF11739">
    <property type="entry name" value="YdbH-like"/>
    <property type="match status" value="1"/>
</dbReference>
<dbReference type="InterPro" id="IPR021730">
    <property type="entry name" value="YdbH"/>
</dbReference>
<protein>
    <submittedName>
        <fullName evidence="1">Uncharacterized protein</fullName>
    </submittedName>
</protein>
<dbReference type="KEGG" id="dalk:DSCA_27260"/>
<sequence>MAGYLYLPAMVTRRLPVAQIQRLGVADFSGRITRIGLRQTTAGPFVFGPADRPALAMGAIVLDYTPAGLRRKKIDRIRIRDVVINASVGPGGISFPGVNWRAVAKGETAAEASADGPSPLAAVQLGKLDVRSGLINLAWGSAFYKIPFDLVLTPDGEDMTGLDARLRLFPRGQALAVTVRVDVKQRKGRLRVDGDMIDIDRFADLVHRVPGLDATGRVSVRAAAGINLAPVSIGDAAIDLTWHDGGLACAPVRAGPERGGAPAVLSARSGNLKAWQVTAGGVRLQRPAPVSLNMLTATVDVDTDLRTVAGTADLTVLPFSLDRTTPVALTAGVPLPLTFAATHNASGEWTAQFQTNGSGPDTPAGLWTGMAGGIGIHGAPPRFRFTAAGDRQKGGADWTLDLSTIRAVLAGTLANLPSADAAGRLRFGDGPHGAAWSGDARIQFSEPTVTGRGMAGKLDALTVSARFQRQGSDPPVVDGRVEIAGGRFHHQDSGLRLSGVRLDVPYHSVAGKAVRAGTFSVARIDDGPRVLGNLQGRITRQADAYAFSATHASDLLPGMAVRFTGTVRTRGARLPSADVAFRMPPYELTVDRDLERLFPAGKGVSLTGTVAAKGNASFSPSGLRGDVDFSMKDGSLRVAEKNIVVTGIDAALRFPELPRLRSGPAQKVRFSSAAMGGIVVDGGEFDVQVESGQTLFLERGRMFWCGGKVDAGSLRVTAGKQDYRVSLYCQQLGLSRILEQLGSVNARGTGTVNGRIPVVYRNGNIRFDDGFLFSTPGEGGQVQLTGTEVLTRGIPAGTPQFAQVELAREALKNYAYTWAKLGLMSEGEDVVMRLQFDGKPVNPLPFVYRKEIGSFVRVEAGARGSVFQGIGLDVNLRLPLNQLLQYKDIVNMIE</sequence>